<dbReference type="EMBL" id="MCGQ01000046">
    <property type="protein sequence ID" value="OXY89355.1"/>
    <property type="molecule type" value="Genomic_DNA"/>
</dbReference>
<accession>A0A233S126</accession>
<evidence type="ECO:0000313" key="2">
    <source>
        <dbReference type="EMBL" id="OXY89355.1"/>
    </source>
</evidence>
<evidence type="ECO:0000256" key="1">
    <source>
        <dbReference type="SAM" id="Phobius"/>
    </source>
</evidence>
<gene>
    <name evidence="2" type="ORF">BEK98_38680</name>
</gene>
<sequence length="217" mass="23708">MANRTHRHVRLRLARQRVTPDRIRARVRSRDEPRTVWQRIPWAHVGTVIGALAAIGGLVFTAVATYYSAAVSGDQLQESRQAADRAERAQAARVSFWVDTESGDRRFHVMNRSPDPVTEVSFRGGAPLTGPVLMTWDSLAPCQDFVIPVTSVVKPGALMPGDPELDFRDRNGKAWQRTEVALNPIGHGVPPVDGTTYVAGKHGAEVHDAPDCGDDSG</sequence>
<keyword evidence="1" id="KW-1133">Transmembrane helix</keyword>
<keyword evidence="1" id="KW-0472">Membrane</keyword>
<name>A0A233S126_STRDA</name>
<keyword evidence="1" id="KW-0812">Transmembrane</keyword>
<keyword evidence="3" id="KW-1185">Reference proteome</keyword>
<protein>
    <submittedName>
        <fullName evidence="2">Uncharacterized protein</fullName>
    </submittedName>
</protein>
<evidence type="ECO:0000313" key="3">
    <source>
        <dbReference type="Proteomes" id="UP000215483"/>
    </source>
</evidence>
<feature type="transmembrane region" description="Helical" evidence="1">
    <location>
        <begin position="42"/>
        <end position="67"/>
    </location>
</feature>
<organism evidence="2 3">
    <name type="scientific">Streptomyces diastatochromogenes</name>
    <dbReference type="NCBI Taxonomy" id="42236"/>
    <lineage>
        <taxon>Bacteria</taxon>
        <taxon>Bacillati</taxon>
        <taxon>Actinomycetota</taxon>
        <taxon>Actinomycetes</taxon>
        <taxon>Kitasatosporales</taxon>
        <taxon>Streptomycetaceae</taxon>
        <taxon>Streptomyces</taxon>
    </lineage>
</organism>
<proteinExistence type="predicted"/>
<reference evidence="2 3" key="1">
    <citation type="submission" date="2016-07" db="EMBL/GenBank/DDBJ databases">
        <title>Draft genome of Streptomyces diastatochromogenes.</title>
        <authorList>
            <person name="Podduturi R."/>
            <person name="Lukassen M.B."/>
            <person name="Clausen N."/>
            <person name="Nielsen J.L."/>
            <person name="Jorgensen N.O."/>
        </authorList>
    </citation>
    <scope>NUCLEOTIDE SEQUENCE [LARGE SCALE GENOMIC DNA]</scope>
    <source>
        <strain evidence="2 3">DSM 40608</strain>
    </source>
</reference>
<dbReference type="AlphaFoldDB" id="A0A233S126"/>
<dbReference type="Proteomes" id="UP000215483">
    <property type="component" value="Unassembled WGS sequence"/>
</dbReference>
<comment type="caution">
    <text evidence="2">The sequence shown here is derived from an EMBL/GenBank/DDBJ whole genome shotgun (WGS) entry which is preliminary data.</text>
</comment>